<sequence length="98" mass="10848">MRPVLHGDISTAARALLAAPLADRDQLSTLLISEAELADQHVARTGRLHPVYGNGSLMAAARSRPLADEPSFDDLQYCQCFEMVLLKLIRFQIKQSRS</sequence>
<feature type="domain" description="DUF7742" evidence="1">
    <location>
        <begin position="2"/>
        <end position="87"/>
    </location>
</feature>
<dbReference type="InterPro" id="IPR056644">
    <property type="entry name" value="DUF7742"/>
</dbReference>
<dbReference type="AlphaFoldDB" id="A0A497ZRN4"/>
<name>A0A497ZRN4_9RHOB</name>
<dbReference type="Pfam" id="PF24891">
    <property type="entry name" value="DUF7742"/>
    <property type="match status" value="1"/>
</dbReference>
<evidence type="ECO:0000313" key="2">
    <source>
        <dbReference type="EMBL" id="RLK10971.1"/>
    </source>
</evidence>
<dbReference type="STRING" id="981384.GCA_000192475_02035"/>
<dbReference type="EMBL" id="RCCT01000001">
    <property type="protein sequence ID" value="RLK10971.1"/>
    <property type="molecule type" value="Genomic_DNA"/>
</dbReference>
<proteinExistence type="predicted"/>
<dbReference type="OrthoDB" id="7863415at2"/>
<keyword evidence="3" id="KW-1185">Reference proteome</keyword>
<accession>A0A497ZRN4</accession>
<evidence type="ECO:0000313" key="3">
    <source>
        <dbReference type="Proteomes" id="UP000271700"/>
    </source>
</evidence>
<gene>
    <name evidence="2" type="ORF">CLV75_0959</name>
</gene>
<dbReference type="RefSeq" id="WP_010442115.1">
    <property type="nucleotide sequence ID" value="NZ_AEYW01000013.1"/>
</dbReference>
<organism evidence="2 3">
    <name type="scientific">Ruegeria conchae</name>
    <dbReference type="NCBI Taxonomy" id="981384"/>
    <lineage>
        <taxon>Bacteria</taxon>
        <taxon>Pseudomonadati</taxon>
        <taxon>Pseudomonadota</taxon>
        <taxon>Alphaproteobacteria</taxon>
        <taxon>Rhodobacterales</taxon>
        <taxon>Roseobacteraceae</taxon>
        <taxon>Ruegeria</taxon>
    </lineage>
</organism>
<evidence type="ECO:0000259" key="1">
    <source>
        <dbReference type="Pfam" id="PF24891"/>
    </source>
</evidence>
<protein>
    <recommendedName>
        <fullName evidence="1">DUF7742 domain-containing protein</fullName>
    </recommendedName>
</protein>
<reference evidence="2 3" key="1">
    <citation type="submission" date="2018-10" db="EMBL/GenBank/DDBJ databases">
        <title>Genomic Encyclopedia of Archaeal and Bacterial Type Strains, Phase II (KMG-II): from individual species to whole genera.</title>
        <authorList>
            <person name="Goeker M."/>
        </authorList>
    </citation>
    <scope>NUCLEOTIDE SEQUENCE [LARGE SCALE GENOMIC DNA]</scope>
    <source>
        <strain evidence="2 3">DSM 29317</strain>
    </source>
</reference>
<comment type="caution">
    <text evidence="2">The sequence shown here is derived from an EMBL/GenBank/DDBJ whole genome shotgun (WGS) entry which is preliminary data.</text>
</comment>
<dbReference type="Proteomes" id="UP000271700">
    <property type="component" value="Unassembled WGS sequence"/>
</dbReference>